<dbReference type="Proteomes" id="UP000615446">
    <property type="component" value="Unassembled WGS sequence"/>
</dbReference>
<dbReference type="AlphaFoldDB" id="A0A8H3L1Z7"/>
<proteinExistence type="predicted"/>
<dbReference type="EMBL" id="BLAL01000030">
    <property type="protein sequence ID" value="GES77447.1"/>
    <property type="molecule type" value="Genomic_DNA"/>
</dbReference>
<evidence type="ECO:0000313" key="2">
    <source>
        <dbReference type="Proteomes" id="UP000615446"/>
    </source>
</evidence>
<comment type="caution">
    <text evidence="1">The sequence shown here is derived from an EMBL/GenBank/DDBJ whole genome shotgun (WGS) entry which is preliminary data.</text>
</comment>
<sequence>MCKKKTDKDPEYLQTEEYKAPFPKKTQINNNILQVGNYSYILRNDVFYSGKELKQLELDFQEILEHITIPNEVSLSNKIIKMSNVLYNHQHKLNQKPIYNPTTFKTIIKADIGSYLQTSGASPSSIDTLANIGFSITRKTVNRQKNLILNEHQQTVNDYCLQNIEKMFVLNIDDYHNIRCRNMPSLLETYNQVEDSYENRVENLNVYDYDGLADWPGQINIRRAITLRINKEEASAEKHYFKPIIFFFEKLYHNLFGERKILSQKPKQTVINLILDLTFNEVDILKDIWKALQEFGDVFYWKLNNHPIANTLENYLPIFNDYFVENFHSSIRSQTAESNTVLQIIQKAKVMYIERNSNLSFKEAFVNSRNPVISQVKLNYLKKKVSLFLFSLFEEILHNLRNTNQINNNKYPSFVLPTFKINIDVKTLPLAWNTKSKPSDEKFCDAENCLLSDNKLKKNIDSLTERLNIPLKNNEKPLVEEDTNNDTNDNTDENIQDIIENLEQNIDNQFEILYQKWTNYDSL</sequence>
<organism evidence="1 2">
    <name type="scientific">Rhizophagus clarus</name>
    <dbReference type="NCBI Taxonomy" id="94130"/>
    <lineage>
        <taxon>Eukaryota</taxon>
        <taxon>Fungi</taxon>
        <taxon>Fungi incertae sedis</taxon>
        <taxon>Mucoromycota</taxon>
        <taxon>Glomeromycotina</taxon>
        <taxon>Glomeromycetes</taxon>
        <taxon>Glomerales</taxon>
        <taxon>Glomeraceae</taxon>
        <taxon>Rhizophagus</taxon>
    </lineage>
</organism>
<reference evidence="1" key="1">
    <citation type="submission" date="2019-10" db="EMBL/GenBank/DDBJ databases">
        <title>Conservation and host-specific expression of non-tandemly repeated heterogenous ribosome RNA gene in arbuscular mycorrhizal fungi.</title>
        <authorList>
            <person name="Maeda T."/>
            <person name="Kobayashi Y."/>
            <person name="Nakagawa T."/>
            <person name="Ezawa T."/>
            <person name="Yamaguchi K."/>
            <person name="Bino T."/>
            <person name="Nishimoto Y."/>
            <person name="Shigenobu S."/>
            <person name="Kawaguchi M."/>
        </authorList>
    </citation>
    <scope>NUCLEOTIDE SEQUENCE</scope>
    <source>
        <strain evidence="1">HR1</strain>
    </source>
</reference>
<name>A0A8H3L1Z7_9GLOM</name>
<accession>A0A8H3L1Z7</accession>
<dbReference type="OrthoDB" id="2444995at2759"/>
<evidence type="ECO:0000313" key="1">
    <source>
        <dbReference type="EMBL" id="GES77447.1"/>
    </source>
</evidence>
<protein>
    <submittedName>
        <fullName evidence="1">Uncharacterized protein</fullName>
    </submittedName>
</protein>
<gene>
    <name evidence="1" type="ORF">RCL2_000481800</name>
</gene>